<organism evidence="2 3">
    <name type="scientific">Sporolactobacillus inulinus</name>
    <dbReference type="NCBI Taxonomy" id="2078"/>
    <lineage>
        <taxon>Bacteria</taxon>
        <taxon>Bacillati</taxon>
        <taxon>Bacillota</taxon>
        <taxon>Bacilli</taxon>
        <taxon>Bacillales</taxon>
        <taxon>Sporolactobacillaceae</taxon>
        <taxon>Sporolactobacillus</taxon>
    </lineage>
</organism>
<reference evidence="2 3" key="1">
    <citation type="submission" date="2017-11" db="EMBL/GenBank/DDBJ databases">
        <title>Draft Genome Sequence of Sporolactobacillus inulinus NBRC 111894 Isolated from Koso, a Japanese Sugar-Vegetable Fermented Beverage.</title>
        <authorList>
            <person name="Chiou T.Y."/>
            <person name="Oshima K."/>
            <person name="Suda W."/>
            <person name="Hattori M."/>
            <person name="Takahashi T."/>
        </authorList>
    </citation>
    <scope>NUCLEOTIDE SEQUENCE [LARGE SCALE GENOMIC DNA]</scope>
    <source>
        <strain evidence="2 3">NBRC111894</strain>
    </source>
</reference>
<sequence>MIYGLDKVKQHPMILGLIFLYILPPIGMAWFVCCAVKMLYDQFAAKKHCPLI</sequence>
<evidence type="ECO:0000313" key="2">
    <source>
        <dbReference type="EMBL" id="GAY76921.1"/>
    </source>
</evidence>
<dbReference type="AlphaFoldDB" id="A0A4Y1ZD99"/>
<feature type="transmembrane region" description="Helical" evidence="1">
    <location>
        <begin position="12"/>
        <end position="32"/>
    </location>
</feature>
<evidence type="ECO:0000256" key="1">
    <source>
        <dbReference type="SAM" id="Phobius"/>
    </source>
</evidence>
<name>A0A4Y1ZD99_9BACL</name>
<gene>
    <name evidence="2" type="ORF">NBRC111894_2475</name>
</gene>
<comment type="caution">
    <text evidence="2">The sequence shown here is derived from an EMBL/GenBank/DDBJ whole genome shotgun (WGS) entry which is preliminary data.</text>
</comment>
<keyword evidence="1" id="KW-0472">Membrane</keyword>
<proteinExistence type="predicted"/>
<keyword evidence="1" id="KW-1133">Transmembrane helix</keyword>
<accession>A0A4Y1ZD99</accession>
<protein>
    <submittedName>
        <fullName evidence="2">Uncharacterized protein</fullName>
    </submittedName>
</protein>
<dbReference type="Proteomes" id="UP000319716">
    <property type="component" value="Unassembled WGS sequence"/>
</dbReference>
<dbReference type="EMBL" id="BEXB01000019">
    <property type="protein sequence ID" value="GAY76921.1"/>
    <property type="molecule type" value="Genomic_DNA"/>
</dbReference>
<evidence type="ECO:0000313" key="3">
    <source>
        <dbReference type="Proteomes" id="UP000319716"/>
    </source>
</evidence>
<keyword evidence="1" id="KW-0812">Transmembrane</keyword>
<dbReference type="RefSeq" id="WP_262392843.1">
    <property type="nucleotide sequence ID" value="NZ_BEXB01000019.1"/>
</dbReference>